<dbReference type="AlphaFoldDB" id="A0A9J6PAM6"/>
<protein>
    <submittedName>
        <fullName evidence="2">Class I SAM-dependent methyltransferase</fullName>
    </submittedName>
</protein>
<keyword evidence="2" id="KW-0808">Transferase</keyword>
<dbReference type="CDD" id="cd02440">
    <property type="entry name" value="AdoMet_MTases"/>
    <property type="match status" value="1"/>
</dbReference>
<dbReference type="GO" id="GO:0032259">
    <property type="term" value="P:methylation"/>
    <property type="evidence" value="ECO:0007669"/>
    <property type="project" value="UniProtKB-KW"/>
</dbReference>
<reference evidence="2" key="2">
    <citation type="submission" date="2021-04" db="EMBL/GenBank/DDBJ databases">
        <authorList>
            <person name="Dong X."/>
        </authorList>
    </citation>
    <scope>NUCLEOTIDE SEQUENCE</scope>
    <source>
        <strain evidence="2">ZWT</strain>
    </source>
</reference>
<dbReference type="InterPro" id="IPR013216">
    <property type="entry name" value="Methyltransf_11"/>
</dbReference>
<dbReference type="RefSeq" id="WP_250861549.1">
    <property type="nucleotide sequence ID" value="NZ_JAGSOJ010000006.1"/>
</dbReference>
<dbReference type="EMBL" id="JAGSOJ010000006">
    <property type="protein sequence ID" value="MCM1992381.1"/>
    <property type="molecule type" value="Genomic_DNA"/>
</dbReference>
<accession>A0A9J6PAM6</accession>
<organism evidence="2 3">
    <name type="scientific">Oceanirhabdus seepicola</name>
    <dbReference type="NCBI Taxonomy" id="2828781"/>
    <lineage>
        <taxon>Bacteria</taxon>
        <taxon>Bacillati</taxon>
        <taxon>Bacillota</taxon>
        <taxon>Clostridia</taxon>
        <taxon>Eubacteriales</taxon>
        <taxon>Clostridiaceae</taxon>
        <taxon>Oceanirhabdus</taxon>
    </lineage>
</organism>
<keyword evidence="3" id="KW-1185">Reference proteome</keyword>
<dbReference type="Gene3D" id="3.40.50.150">
    <property type="entry name" value="Vaccinia Virus protein VP39"/>
    <property type="match status" value="1"/>
</dbReference>
<comment type="caution">
    <text evidence="2">The sequence shown here is derived from an EMBL/GenBank/DDBJ whole genome shotgun (WGS) entry which is preliminary data.</text>
</comment>
<evidence type="ECO:0000259" key="1">
    <source>
        <dbReference type="Pfam" id="PF08241"/>
    </source>
</evidence>
<proteinExistence type="predicted"/>
<evidence type="ECO:0000313" key="3">
    <source>
        <dbReference type="Proteomes" id="UP001056429"/>
    </source>
</evidence>
<reference evidence="2" key="1">
    <citation type="journal article" date="2021" name="mSystems">
        <title>Bacteria and Archaea Synergistically Convert Glycine Betaine to Biogenic Methane in the Formosa Cold Seep of the South China Sea.</title>
        <authorList>
            <person name="Li L."/>
            <person name="Zhang W."/>
            <person name="Zhang S."/>
            <person name="Song L."/>
            <person name="Sun Q."/>
            <person name="Zhang H."/>
            <person name="Xiang H."/>
            <person name="Dong X."/>
        </authorList>
    </citation>
    <scope>NUCLEOTIDE SEQUENCE</scope>
    <source>
        <strain evidence="2">ZWT</strain>
    </source>
</reference>
<name>A0A9J6PAM6_9CLOT</name>
<dbReference type="PANTHER" id="PTHR43591">
    <property type="entry name" value="METHYLTRANSFERASE"/>
    <property type="match status" value="1"/>
</dbReference>
<dbReference type="SUPFAM" id="SSF53335">
    <property type="entry name" value="S-adenosyl-L-methionine-dependent methyltransferases"/>
    <property type="match status" value="1"/>
</dbReference>
<keyword evidence="2" id="KW-0489">Methyltransferase</keyword>
<dbReference type="PANTHER" id="PTHR43591:SF24">
    <property type="entry name" value="2-METHOXY-6-POLYPRENYL-1,4-BENZOQUINOL METHYLASE, MITOCHONDRIAL"/>
    <property type="match status" value="1"/>
</dbReference>
<dbReference type="Proteomes" id="UP001056429">
    <property type="component" value="Unassembled WGS sequence"/>
</dbReference>
<dbReference type="InterPro" id="IPR029063">
    <property type="entry name" value="SAM-dependent_MTases_sf"/>
</dbReference>
<dbReference type="GO" id="GO:0008757">
    <property type="term" value="F:S-adenosylmethionine-dependent methyltransferase activity"/>
    <property type="evidence" value="ECO:0007669"/>
    <property type="project" value="InterPro"/>
</dbReference>
<dbReference type="Pfam" id="PF08241">
    <property type="entry name" value="Methyltransf_11"/>
    <property type="match status" value="1"/>
</dbReference>
<gene>
    <name evidence="2" type="ORF">KDK92_21935</name>
</gene>
<evidence type="ECO:0000313" key="2">
    <source>
        <dbReference type="EMBL" id="MCM1992381.1"/>
    </source>
</evidence>
<sequence length="239" mass="27495">MDKVKKLLENLSPSKVLDIGTGVGEFITLLKENLPSYEMITGIDIEERVIEMARKNFDDPSINLEVMNGESMDYEDGSFDLVCLSNSIHHLPGIKKSFNEMKRVTSNDGYILINEMFKDNQSEEQQTHVVLHHWSAKISRMLGKVHNDTYNKAEIKEILLENDLKVIDEIEFKYVEPNTQESREQLSVQVGTILDNVRDKIKDHEAYDEICSTAEELKKRVIEVGFQGATQYMLLCKKH</sequence>
<feature type="domain" description="Methyltransferase type 11" evidence="1">
    <location>
        <begin position="17"/>
        <end position="113"/>
    </location>
</feature>